<accession>A0A9N7VL24</accession>
<organism evidence="1 2">
    <name type="scientific">Pleuronectes platessa</name>
    <name type="common">European plaice</name>
    <dbReference type="NCBI Taxonomy" id="8262"/>
    <lineage>
        <taxon>Eukaryota</taxon>
        <taxon>Metazoa</taxon>
        <taxon>Chordata</taxon>
        <taxon>Craniata</taxon>
        <taxon>Vertebrata</taxon>
        <taxon>Euteleostomi</taxon>
        <taxon>Actinopterygii</taxon>
        <taxon>Neopterygii</taxon>
        <taxon>Teleostei</taxon>
        <taxon>Neoteleostei</taxon>
        <taxon>Acanthomorphata</taxon>
        <taxon>Carangaria</taxon>
        <taxon>Pleuronectiformes</taxon>
        <taxon>Pleuronectoidei</taxon>
        <taxon>Pleuronectidae</taxon>
        <taxon>Pleuronectes</taxon>
    </lineage>
</organism>
<dbReference type="Proteomes" id="UP001153269">
    <property type="component" value="Unassembled WGS sequence"/>
</dbReference>
<name>A0A9N7VL24_PLEPL</name>
<reference evidence="1" key="1">
    <citation type="submission" date="2020-03" db="EMBL/GenBank/DDBJ databases">
        <authorList>
            <person name="Weist P."/>
        </authorList>
    </citation>
    <scope>NUCLEOTIDE SEQUENCE</scope>
</reference>
<dbReference type="EMBL" id="CADEAL010004203">
    <property type="protein sequence ID" value="CAB1454251.1"/>
    <property type="molecule type" value="Genomic_DNA"/>
</dbReference>
<sequence>MKEWYVMCWKQGEGAGKLQGKWCGNIRRRDGECPSSLPFSSLLSPSPALLFNSTSIYSSFLSSPPNSHHLLSVFRVLVTLPILARFGDISITTSNHVQMQMHIQVHRVFLRIPCVSWESREPAARLRAATTHNRALHRIHFIRCKQRNTHRTNSNRHGFGFLENRGPSSPRPVTAALFQRWNMCLRRGETDPLLR</sequence>
<evidence type="ECO:0000313" key="2">
    <source>
        <dbReference type="Proteomes" id="UP001153269"/>
    </source>
</evidence>
<proteinExistence type="predicted"/>
<dbReference type="AlphaFoldDB" id="A0A9N7VL24"/>
<evidence type="ECO:0000313" key="1">
    <source>
        <dbReference type="EMBL" id="CAB1454251.1"/>
    </source>
</evidence>
<keyword evidence="2" id="KW-1185">Reference proteome</keyword>
<comment type="caution">
    <text evidence="1">The sequence shown here is derived from an EMBL/GenBank/DDBJ whole genome shotgun (WGS) entry which is preliminary data.</text>
</comment>
<protein>
    <submittedName>
        <fullName evidence="1">Uncharacterized protein</fullName>
    </submittedName>
</protein>
<gene>
    <name evidence="1" type="ORF">PLEPLA_LOCUS42014</name>
</gene>